<gene>
    <name evidence="2" type="ORF">ABV298_31760</name>
</gene>
<dbReference type="AlphaFoldDB" id="A0AAU8FJP9"/>
<dbReference type="Pfam" id="PF08534">
    <property type="entry name" value="Redoxin"/>
    <property type="match status" value="1"/>
</dbReference>
<dbReference type="InterPro" id="IPR050553">
    <property type="entry name" value="Thioredoxin_ResA/DsbE_sf"/>
</dbReference>
<name>A0AAU8FJP9_9BACT</name>
<dbReference type="PANTHER" id="PTHR42852">
    <property type="entry name" value="THIOL:DISULFIDE INTERCHANGE PROTEIN DSBE"/>
    <property type="match status" value="1"/>
</dbReference>
<dbReference type="InterPro" id="IPR013740">
    <property type="entry name" value="Redoxin"/>
</dbReference>
<dbReference type="CDD" id="cd02966">
    <property type="entry name" value="TlpA_like_family"/>
    <property type="match status" value="1"/>
</dbReference>
<dbReference type="EMBL" id="CP159289">
    <property type="protein sequence ID" value="XCH24811.1"/>
    <property type="molecule type" value="Genomic_DNA"/>
</dbReference>
<dbReference type="InterPro" id="IPR013766">
    <property type="entry name" value="Thioredoxin_domain"/>
</dbReference>
<dbReference type="Gene3D" id="3.40.30.10">
    <property type="entry name" value="Glutaredoxin"/>
    <property type="match status" value="1"/>
</dbReference>
<feature type="domain" description="Thioredoxin" evidence="1">
    <location>
        <begin position="166"/>
        <end position="305"/>
    </location>
</feature>
<dbReference type="PROSITE" id="PS51352">
    <property type="entry name" value="THIOREDOXIN_2"/>
    <property type="match status" value="1"/>
</dbReference>
<dbReference type="SUPFAM" id="SSF52833">
    <property type="entry name" value="Thioredoxin-like"/>
    <property type="match status" value="1"/>
</dbReference>
<organism evidence="2">
    <name type="scientific">Dyadobacter sp. 676</name>
    <dbReference type="NCBI Taxonomy" id="3088362"/>
    <lineage>
        <taxon>Bacteria</taxon>
        <taxon>Pseudomonadati</taxon>
        <taxon>Bacteroidota</taxon>
        <taxon>Cytophagia</taxon>
        <taxon>Cytophagales</taxon>
        <taxon>Spirosomataceae</taxon>
        <taxon>Dyadobacter</taxon>
    </lineage>
</organism>
<protein>
    <submittedName>
        <fullName evidence="2">TlpA disulfide reductase family protein</fullName>
    </submittedName>
</protein>
<dbReference type="PANTHER" id="PTHR42852:SF13">
    <property type="entry name" value="PROTEIN DIPZ"/>
    <property type="match status" value="1"/>
</dbReference>
<dbReference type="RefSeq" id="WP_353720119.1">
    <property type="nucleotide sequence ID" value="NZ_CP159289.1"/>
</dbReference>
<reference evidence="2" key="1">
    <citation type="submission" date="2024-06" db="EMBL/GenBank/DDBJ databases">
        <title>Sequencing and assembly of the genome of Dyadobacter sp. strain 676, a symbiont of Cyamopsis tetragonoloba.</title>
        <authorList>
            <person name="Guro P."/>
            <person name="Sazanova A."/>
            <person name="Kuznetsova I."/>
            <person name="Belimov A."/>
            <person name="Safronova V."/>
        </authorList>
    </citation>
    <scope>NUCLEOTIDE SEQUENCE</scope>
    <source>
        <strain evidence="2">676</strain>
    </source>
</reference>
<evidence type="ECO:0000259" key="1">
    <source>
        <dbReference type="PROSITE" id="PS51352"/>
    </source>
</evidence>
<dbReference type="InterPro" id="IPR036249">
    <property type="entry name" value="Thioredoxin-like_sf"/>
</dbReference>
<proteinExistence type="predicted"/>
<accession>A0AAU8FJP9</accession>
<sequence>MHLSGSSVAKFTTIMVGYQGSSFRFWVNQKPAVIKFEKDGSSIKAGMLKNTIDVDKSADAVAINKFTAAETAAIDSFKANNKSWFRQDSLIAVFESLNRKLAAKKVDYVRNKPESYYAFWLFRRELVYLDHDIGDLNAVFDQKFDQQRKSSKEGKEIQLRLTGRSLTKGKKAVEFVATDIHNQTIDLKNFKGKNVLITFWATWCAPCIEEFPKIKELRSSYPADSLEFIFVSLDADPKKYRAALQKYDLPGLHIYNDIEVLKKYGVLAIPQVYLVDKKGTISYSRADQADPNLRLLERTLAENFGAVK</sequence>
<evidence type="ECO:0000313" key="2">
    <source>
        <dbReference type="EMBL" id="XCH24811.1"/>
    </source>
</evidence>
<dbReference type="GO" id="GO:0016491">
    <property type="term" value="F:oxidoreductase activity"/>
    <property type="evidence" value="ECO:0007669"/>
    <property type="project" value="InterPro"/>
</dbReference>